<keyword evidence="7 9" id="KW-0648">Protein biosynthesis</keyword>
<dbReference type="SUPFAM" id="SSF53137">
    <property type="entry name" value="Translational machinery components"/>
    <property type="match status" value="1"/>
</dbReference>
<evidence type="ECO:0000256" key="1">
    <source>
        <dbReference type="ARBA" id="ARBA00002832"/>
    </source>
</evidence>
<dbReference type="NCBIfam" id="TIGR03676">
    <property type="entry name" value="aRF1_eRF1"/>
    <property type="match status" value="1"/>
</dbReference>
<evidence type="ECO:0000313" key="11">
    <source>
        <dbReference type="EMBL" id="AIZ56797.1"/>
    </source>
</evidence>
<accession>A0A0A7LEP0</accession>
<dbReference type="Pfam" id="PF03464">
    <property type="entry name" value="eRF1_2"/>
    <property type="match status" value="1"/>
</dbReference>
<evidence type="ECO:0000256" key="5">
    <source>
        <dbReference type="ARBA" id="ARBA00019723"/>
    </source>
</evidence>
<evidence type="ECO:0000313" key="12">
    <source>
        <dbReference type="Proteomes" id="UP000030787"/>
    </source>
</evidence>
<comment type="function">
    <text evidence="1 9">Directs the termination of nascent peptide synthesis (translation) in response to the termination codons UAA, UAG and UGA.</text>
</comment>
<evidence type="ECO:0000256" key="9">
    <source>
        <dbReference type="HAMAP-Rule" id="MF_00424"/>
    </source>
</evidence>
<dbReference type="Gene3D" id="3.30.960.10">
    <property type="entry name" value="eRF1 domain 1"/>
    <property type="match status" value="1"/>
</dbReference>
<dbReference type="Gene3D" id="3.30.1330.30">
    <property type="match status" value="1"/>
</dbReference>
<dbReference type="Gene3D" id="3.30.420.60">
    <property type="entry name" value="eRF1 domain 2"/>
    <property type="match status" value="1"/>
</dbReference>
<evidence type="ECO:0000256" key="8">
    <source>
        <dbReference type="ARBA" id="ARBA00031168"/>
    </source>
</evidence>
<keyword evidence="12" id="KW-1185">Reference proteome</keyword>
<dbReference type="EMBL" id="CP010070">
    <property type="protein sequence ID" value="AIZ56797.1"/>
    <property type="molecule type" value="Genomic_DNA"/>
</dbReference>
<reference evidence="11 12" key="1">
    <citation type="journal article" date="2014" name="Appl. Environ. Microbiol.">
        <title>Comparative Genome Analysis of 'Candidatus Methanoplasma termitum' Indicates a New Mode of Energy Metabolism in the Seventh Order of Methanogens.</title>
        <authorList>
            <person name="Lang K."/>
            <person name="Schuldes J."/>
            <person name="Klingl A."/>
            <person name="Poehlein A."/>
            <person name="Daniel R."/>
            <person name="Brune A."/>
        </authorList>
    </citation>
    <scope>NUCLEOTIDE SEQUENCE [LARGE SCALE GENOMIC DNA]</scope>
    <source>
        <strain evidence="12">Mpt1</strain>
    </source>
</reference>
<name>A0A0A7LEP0_9ARCH</name>
<dbReference type="Pfam" id="PF03463">
    <property type="entry name" value="eRF1_1"/>
    <property type="match status" value="1"/>
</dbReference>
<dbReference type="Gene3D" id="1.20.5.170">
    <property type="match status" value="1"/>
</dbReference>
<dbReference type="HAMAP" id="MF_00424">
    <property type="entry name" value="Rel_fact_arch_1"/>
    <property type="match status" value="1"/>
</dbReference>
<comment type="subcellular location">
    <subcellularLocation>
        <location evidence="2 9">Cytoplasm</location>
    </subcellularLocation>
</comment>
<dbReference type="SMART" id="SM01194">
    <property type="entry name" value="eRF1_1"/>
    <property type="match status" value="1"/>
</dbReference>
<dbReference type="InterPro" id="IPR005142">
    <property type="entry name" value="eRF1_3"/>
</dbReference>
<dbReference type="SUPFAM" id="SSF55315">
    <property type="entry name" value="L30e-like"/>
    <property type="match status" value="1"/>
</dbReference>
<dbReference type="FunFam" id="3.30.960.10:FF:000003">
    <property type="entry name" value="Peptide chain release factor subunit 1"/>
    <property type="match status" value="1"/>
</dbReference>
<dbReference type="InterPro" id="IPR029064">
    <property type="entry name" value="Ribosomal_eL30-like_sf"/>
</dbReference>
<gene>
    <name evidence="9 11" type="primary">prf1</name>
    <name evidence="11" type="ORF">Mpt1_c09220</name>
</gene>
<comment type="subunit">
    <text evidence="4 9">Heterodimer of two subunits, one of which binds GTP.</text>
</comment>
<evidence type="ECO:0000259" key="10">
    <source>
        <dbReference type="SMART" id="SM01194"/>
    </source>
</evidence>
<evidence type="ECO:0000256" key="6">
    <source>
        <dbReference type="ARBA" id="ARBA00022490"/>
    </source>
</evidence>
<evidence type="ECO:0000256" key="7">
    <source>
        <dbReference type="ARBA" id="ARBA00022917"/>
    </source>
</evidence>
<dbReference type="InterPro" id="IPR005140">
    <property type="entry name" value="eRF1_Pelota-like_N"/>
</dbReference>
<dbReference type="GeneID" id="24818584"/>
<dbReference type="SUPFAM" id="SSF55481">
    <property type="entry name" value="N-terminal domain of eukaryotic peptide chain release factor subunit 1, ERF1"/>
    <property type="match status" value="1"/>
</dbReference>
<evidence type="ECO:0000256" key="4">
    <source>
        <dbReference type="ARBA" id="ARBA00011520"/>
    </source>
</evidence>
<dbReference type="FunFam" id="3.30.420.60:FF:000003">
    <property type="entry name" value="Peptide chain release factor subunit 1"/>
    <property type="match status" value="1"/>
</dbReference>
<dbReference type="InterPro" id="IPR020918">
    <property type="entry name" value="Peptide_chain-rel_aRF1"/>
</dbReference>
<dbReference type="OrthoDB" id="1011at2157"/>
<feature type="domain" description="eRF1/Pelota-like N-terminal" evidence="10">
    <location>
        <begin position="4"/>
        <end position="138"/>
    </location>
</feature>
<dbReference type="RefSeq" id="WP_048112604.1">
    <property type="nucleotide sequence ID" value="NZ_CP010070.1"/>
</dbReference>
<dbReference type="HOGENOM" id="CLU_035759_3_0_2"/>
<dbReference type="Proteomes" id="UP000030787">
    <property type="component" value="Chromosome"/>
</dbReference>
<dbReference type="STRING" id="1577791.Mpt1_c09220"/>
<proteinExistence type="inferred from homology"/>
<sequence length="410" mass="45812">MGDANALDRARYDFKKAMQEITSYRGRGTELISVYIPSTRLISDVMGYLREEQSQATNIKSKSTMKNVTSAIDSIMSRLRTYKSAPPNGLAIFCGEVPRAGDQTRMVQYTIEPPEEITTFVYRCDSEFYTEPLEAMLLDKKSFGLITIDRKEATLGLLSGSKITVLKHFDSLVPSKHHQGGQSSVRFERLIEIAAHEFYKKVADSATDVFLNRPELQGILVGGPGSTKDFFVKEDYLHHELRKKVVNTLFDTGYTDESGLKELVENAKEALTDIQLTIEKEYMQRLFREIRKPDGGLSAYGEESVRTAAESGAIDVLLLSEMLNKYRVRLECGSGHSSVVTVDNPEDKILCPECSQPAKVIEQTDLIDSFFEIAEGYNTKVQLISGDSEEGDMLLKAFGGIAAILRYRTG</sequence>
<dbReference type="InterPro" id="IPR005141">
    <property type="entry name" value="eRF1_2"/>
</dbReference>
<evidence type="ECO:0000256" key="3">
    <source>
        <dbReference type="ARBA" id="ARBA00005326"/>
    </source>
</evidence>
<dbReference type="KEGG" id="mear:Mpt1_c09220"/>
<keyword evidence="6 9" id="KW-0963">Cytoplasm</keyword>
<comment type="similarity">
    <text evidence="3 9">Belongs to the eukaryotic release factor 1 family.</text>
</comment>
<dbReference type="InterPro" id="IPR042226">
    <property type="entry name" value="eFR1_2_sf"/>
</dbReference>
<dbReference type="AlphaFoldDB" id="A0A0A7LEP0"/>
<protein>
    <recommendedName>
        <fullName evidence="5 9">Peptide chain release factor subunit 1</fullName>
    </recommendedName>
    <alternativeName>
        <fullName evidence="8 9">Translation termination factor aRF1</fullName>
    </alternativeName>
</protein>
<dbReference type="InterPro" id="IPR004403">
    <property type="entry name" value="Peptide_chain-rel_eRF1/aRF1"/>
</dbReference>
<dbReference type="InterPro" id="IPR024049">
    <property type="entry name" value="eRF1_1_sf"/>
</dbReference>
<organism evidence="11 12">
    <name type="scientific">Candidatus Methanoplasma termitum</name>
    <dbReference type="NCBI Taxonomy" id="1577791"/>
    <lineage>
        <taxon>Archaea</taxon>
        <taxon>Methanobacteriati</taxon>
        <taxon>Thermoplasmatota</taxon>
        <taxon>Thermoplasmata</taxon>
        <taxon>Methanomassiliicoccales</taxon>
        <taxon>Methanomassiliicoccaceae</taxon>
        <taxon>Candidatus Methanoplasma</taxon>
    </lineage>
</organism>
<dbReference type="GO" id="GO:0005737">
    <property type="term" value="C:cytoplasm"/>
    <property type="evidence" value="ECO:0007669"/>
    <property type="project" value="UniProtKB-SubCell"/>
</dbReference>
<dbReference type="PANTHER" id="PTHR10113">
    <property type="entry name" value="PEPTIDE CHAIN RELEASE FACTOR SUBUNIT 1"/>
    <property type="match status" value="1"/>
</dbReference>
<dbReference type="GO" id="GO:0016149">
    <property type="term" value="F:translation release factor activity, codon specific"/>
    <property type="evidence" value="ECO:0007669"/>
    <property type="project" value="UniProtKB-UniRule"/>
</dbReference>
<evidence type="ECO:0000256" key="2">
    <source>
        <dbReference type="ARBA" id="ARBA00004496"/>
    </source>
</evidence>
<dbReference type="Pfam" id="PF03465">
    <property type="entry name" value="eRF1_3"/>
    <property type="match status" value="1"/>
</dbReference>